<evidence type="ECO:0000313" key="1">
    <source>
        <dbReference type="EMBL" id="SFU99655.1"/>
    </source>
</evidence>
<sequence length="140" mass="15340">MPLQPFRRAIVYSSTFSHACGARVGLCCLGRGAAARSRDAQAAAPLLPTFGSLASDKKNMADTSPRNNGCSTECYAAVREGGHGLISGRLHHRVLHDLRNPWVRRTLERGSDQVVASFGTREELERWLAAVPEQRRKVVT</sequence>
<dbReference type="AlphaFoldDB" id="A0A1I7KQE3"/>
<proteinExistence type="predicted"/>
<dbReference type="EMBL" id="FPCA01000007">
    <property type="protein sequence ID" value="SFU99655.1"/>
    <property type="molecule type" value="Genomic_DNA"/>
</dbReference>
<dbReference type="Proteomes" id="UP000182491">
    <property type="component" value="Unassembled WGS sequence"/>
</dbReference>
<name>A0A1I7KQE3_9BACT</name>
<protein>
    <submittedName>
        <fullName evidence="1">Uncharacterized protein</fullName>
    </submittedName>
</protein>
<organism evidence="1 2">
    <name type="scientific">Pontibacter akesuensis</name>
    <dbReference type="NCBI Taxonomy" id="388950"/>
    <lineage>
        <taxon>Bacteria</taxon>
        <taxon>Pseudomonadati</taxon>
        <taxon>Bacteroidota</taxon>
        <taxon>Cytophagia</taxon>
        <taxon>Cytophagales</taxon>
        <taxon>Hymenobacteraceae</taxon>
        <taxon>Pontibacter</taxon>
    </lineage>
</organism>
<reference evidence="2" key="1">
    <citation type="submission" date="2016-10" db="EMBL/GenBank/DDBJ databases">
        <authorList>
            <person name="Varghese N."/>
        </authorList>
    </citation>
    <scope>NUCLEOTIDE SEQUENCE [LARGE SCALE GENOMIC DNA]</scope>
    <source>
        <strain evidence="2">DSM 18820</strain>
    </source>
</reference>
<keyword evidence="2" id="KW-1185">Reference proteome</keyword>
<evidence type="ECO:0000313" key="2">
    <source>
        <dbReference type="Proteomes" id="UP000182491"/>
    </source>
</evidence>
<gene>
    <name evidence="1" type="ORF">SAMN04487941_3985</name>
</gene>
<accession>A0A1I7KQE3</accession>